<reference evidence="9" key="2">
    <citation type="submission" date="2024-10" db="UniProtKB">
        <authorList>
            <consortium name="EnsemblProtists"/>
        </authorList>
    </citation>
    <scope>IDENTIFICATION</scope>
</reference>
<evidence type="ECO:0000256" key="2">
    <source>
        <dbReference type="ARBA" id="ARBA00022574"/>
    </source>
</evidence>
<dbReference type="Gene3D" id="2.130.10.10">
    <property type="entry name" value="YVTN repeat-like/Quinoprotein amine dehydrogenase"/>
    <property type="match status" value="1"/>
</dbReference>
<sequence length="356" mass="37178">MAISTSATLPTPLNADVVAFCPESGLHHVLACGCYELDNTQQPARRHGRLALAFVDRAGRQLVETSAVEGIGVLDCSWLQTSRLLLSAATAACDTRIYQVHKGADGTATLAEEACATMPCADAGDACMALDWSADASRVAVTSTAGRVYLGELGQSSGGCSGLCGSASWRAHELEGWAVAFDPRDSNTLYTGADDAQLKRWDLRAAADGGEPVATATNRRSHGAGVCCVSPSRLREHCVATGSHDERTARLWDVRQLRAPVSELGLGGGVWRLKWHPERADLLLAACMHAGFAVLSSGGAEAAAGSEGLSLVARYEAHGLGGALGYGADWAHGGALAAATCSFYDRALHAWTLEEV</sequence>
<dbReference type="PaxDb" id="2903-EOD12454"/>
<dbReference type="eggNOG" id="KOG0280">
    <property type="taxonomic scope" value="Eukaryota"/>
</dbReference>
<keyword evidence="10" id="KW-1185">Reference proteome</keyword>
<evidence type="ECO:0000256" key="6">
    <source>
        <dbReference type="ARBA" id="ARBA00039131"/>
    </source>
</evidence>
<evidence type="ECO:0000313" key="9">
    <source>
        <dbReference type="EnsemblProtists" id="EOD12454"/>
    </source>
</evidence>
<dbReference type="GeneID" id="17258604"/>
<evidence type="ECO:0000256" key="3">
    <source>
        <dbReference type="ARBA" id="ARBA00022737"/>
    </source>
</evidence>
<dbReference type="AlphaFoldDB" id="A0A0D3IMG9"/>
<proteinExistence type="inferred from homology"/>
<dbReference type="GO" id="GO:0061685">
    <property type="term" value="F:diphthine methylesterase activity"/>
    <property type="evidence" value="ECO:0007669"/>
    <property type="project" value="UniProtKB-EC"/>
</dbReference>
<reference evidence="10" key="1">
    <citation type="journal article" date="2013" name="Nature">
        <title>Pan genome of the phytoplankton Emiliania underpins its global distribution.</title>
        <authorList>
            <person name="Read B.A."/>
            <person name="Kegel J."/>
            <person name="Klute M.J."/>
            <person name="Kuo A."/>
            <person name="Lefebvre S.C."/>
            <person name="Maumus F."/>
            <person name="Mayer C."/>
            <person name="Miller J."/>
            <person name="Monier A."/>
            <person name="Salamov A."/>
            <person name="Young J."/>
            <person name="Aguilar M."/>
            <person name="Claverie J.M."/>
            <person name="Frickenhaus S."/>
            <person name="Gonzalez K."/>
            <person name="Herman E.K."/>
            <person name="Lin Y.C."/>
            <person name="Napier J."/>
            <person name="Ogata H."/>
            <person name="Sarno A.F."/>
            <person name="Shmutz J."/>
            <person name="Schroeder D."/>
            <person name="de Vargas C."/>
            <person name="Verret F."/>
            <person name="von Dassow P."/>
            <person name="Valentin K."/>
            <person name="Van de Peer Y."/>
            <person name="Wheeler G."/>
            <person name="Dacks J.B."/>
            <person name="Delwiche C.F."/>
            <person name="Dyhrman S.T."/>
            <person name="Glockner G."/>
            <person name="John U."/>
            <person name="Richards T."/>
            <person name="Worden A.Z."/>
            <person name="Zhang X."/>
            <person name="Grigoriev I.V."/>
            <person name="Allen A.E."/>
            <person name="Bidle K."/>
            <person name="Borodovsky M."/>
            <person name="Bowler C."/>
            <person name="Brownlee C."/>
            <person name="Cock J.M."/>
            <person name="Elias M."/>
            <person name="Gladyshev V.N."/>
            <person name="Groth M."/>
            <person name="Guda C."/>
            <person name="Hadaegh A."/>
            <person name="Iglesias-Rodriguez M.D."/>
            <person name="Jenkins J."/>
            <person name="Jones B.M."/>
            <person name="Lawson T."/>
            <person name="Leese F."/>
            <person name="Lindquist E."/>
            <person name="Lobanov A."/>
            <person name="Lomsadze A."/>
            <person name="Malik S.B."/>
            <person name="Marsh M.E."/>
            <person name="Mackinder L."/>
            <person name="Mock T."/>
            <person name="Mueller-Roeber B."/>
            <person name="Pagarete A."/>
            <person name="Parker M."/>
            <person name="Probert I."/>
            <person name="Quesneville H."/>
            <person name="Raines C."/>
            <person name="Rensing S.A."/>
            <person name="Riano-Pachon D.M."/>
            <person name="Richier S."/>
            <person name="Rokitta S."/>
            <person name="Shiraiwa Y."/>
            <person name="Soanes D.M."/>
            <person name="van der Giezen M."/>
            <person name="Wahlund T.M."/>
            <person name="Williams B."/>
            <person name="Wilson W."/>
            <person name="Wolfe G."/>
            <person name="Wurch L.L."/>
        </authorList>
    </citation>
    <scope>NUCLEOTIDE SEQUENCE</scope>
</reference>
<dbReference type="GO" id="GO:0005737">
    <property type="term" value="C:cytoplasm"/>
    <property type="evidence" value="ECO:0007669"/>
    <property type="project" value="TreeGrafter"/>
</dbReference>
<dbReference type="PANTHER" id="PTHR46042">
    <property type="entry name" value="DIPHTHINE METHYLTRANSFERASE"/>
    <property type="match status" value="1"/>
</dbReference>
<comment type="pathway">
    <text evidence="1">Protein modification; peptidyl-diphthamide biosynthesis.</text>
</comment>
<protein>
    <recommendedName>
        <fullName evidence="6">methylated diphthine methylhydrolase</fullName>
        <ecNumber evidence="6">3.1.1.97</ecNumber>
    </recommendedName>
</protein>
<accession>A0A0D3IMG9</accession>
<dbReference type="SMART" id="SM00320">
    <property type="entry name" value="WD40"/>
    <property type="match status" value="3"/>
</dbReference>
<keyword evidence="4" id="KW-0378">Hydrolase</keyword>
<dbReference type="SUPFAM" id="SSF50978">
    <property type="entry name" value="WD40 repeat-like"/>
    <property type="match status" value="1"/>
</dbReference>
<evidence type="ECO:0000313" key="10">
    <source>
        <dbReference type="Proteomes" id="UP000013827"/>
    </source>
</evidence>
<dbReference type="InterPro" id="IPR036322">
    <property type="entry name" value="WD40_repeat_dom_sf"/>
</dbReference>
<dbReference type="Pfam" id="PF00400">
    <property type="entry name" value="WD40"/>
    <property type="match status" value="1"/>
</dbReference>
<dbReference type="PROSITE" id="PS50082">
    <property type="entry name" value="WD_REPEATS_2"/>
    <property type="match status" value="1"/>
</dbReference>
<dbReference type="RefSeq" id="XP_005764883.1">
    <property type="nucleotide sequence ID" value="XM_005764826.1"/>
</dbReference>
<evidence type="ECO:0000256" key="8">
    <source>
        <dbReference type="PROSITE-ProRule" id="PRU00221"/>
    </source>
</evidence>
<dbReference type="GO" id="GO:0017183">
    <property type="term" value="P:protein histidyl modification to diphthamide"/>
    <property type="evidence" value="ECO:0007669"/>
    <property type="project" value="TreeGrafter"/>
</dbReference>
<dbReference type="EnsemblProtists" id="EOD12454">
    <property type="protein sequence ID" value="EOD12454"/>
    <property type="gene ID" value="EMIHUDRAFT_213732"/>
</dbReference>
<dbReference type="InterPro" id="IPR052415">
    <property type="entry name" value="Diphthine_MTase"/>
</dbReference>
<evidence type="ECO:0000256" key="5">
    <source>
        <dbReference type="ARBA" id="ARBA00038092"/>
    </source>
</evidence>
<keyword evidence="2 8" id="KW-0853">WD repeat</keyword>
<dbReference type="STRING" id="2903.R1DUP8"/>
<dbReference type="HOGENOM" id="CLU_036100_2_0_1"/>
<evidence type="ECO:0000256" key="7">
    <source>
        <dbReference type="ARBA" id="ARBA00047551"/>
    </source>
</evidence>
<dbReference type="InterPro" id="IPR015943">
    <property type="entry name" value="WD40/YVTN_repeat-like_dom_sf"/>
</dbReference>
<evidence type="ECO:0000256" key="4">
    <source>
        <dbReference type="ARBA" id="ARBA00022801"/>
    </source>
</evidence>
<dbReference type="EC" id="3.1.1.97" evidence="6"/>
<organism evidence="9 10">
    <name type="scientific">Emiliania huxleyi (strain CCMP1516)</name>
    <dbReference type="NCBI Taxonomy" id="280463"/>
    <lineage>
        <taxon>Eukaryota</taxon>
        <taxon>Haptista</taxon>
        <taxon>Haptophyta</taxon>
        <taxon>Prymnesiophyceae</taxon>
        <taxon>Isochrysidales</taxon>
        <taxon>Noelaerhabdaceae</taxon>
        <taxon>Emiliania</taxon>
    </lineage>
</organism>
<keyword evidence="3" id="KW-0677">Repeat</keyword>
<dbReference type="KEGG" id="ehx:EMIHUDRAFT_213732"/>
<name>A0A0D3IMG9_EMIH1</name>
<evidence type="ECO:0000256" key="1">
    <source>
        <dbReference type="ARBA" id="ARBA00005156"/>
    </source>
</evidence>
<dbReference type="Proteomes" id="UP000013827">
    <property type="component" value="Unassembled WGS sequence"/>
</dbReference>
<dbReference type="OMA" id="LDMKWLP"/>
<comment type="similarity">
    <text evidence="5">Belongs to the DPH7 family.</text>
</comment>
<comment type="catalytic activity">
    <reaction evidence="7">
        <text>diphthine methyl ester-[translation elongation factor 2] + H2O = diphthine-[translation elongation factor 2] + methanol + H(+)</text>
        <dbReference type="Rhea" id="RHEA:42656"/>
        <dbReference type="Rhea" id="RHEA-COMP:10172"/>
        <dbReference type="Rhea" id="RHEA-COMP:10173"/>
        <dbReference type="ChEBI" id="CHEBI:15377"/>
        <dbReference type="ChEBI" id="CHEBI:15378"/>
        <dbReference type="ChEBI" id="CHEBI:17790"/>
        <dbReference type="ChEBI" id="CHEBI:79005"/>
        <dbReference type="ChEBI" id="CHEBI:82696"/>
        <dbReference type="EC" id="3.1.1.97"/>
    </reaction>
</comment>
<feature type="repeat" description="WD" evidence="8">
    <location>
        <begin position="169"/>
        <end position="204"/>
    </location>
</feature>
<dbReference type="PANTHER" id="PTHR46042:SF1">
    <property type="entry name" value="DIPHTHINE METHYLTRANSFERASE"/>
    <property type="match status" value="1"/>
</dbReference>
<dbReference type="InterPro" id="IPR001680">
    <property type="entry name" value="WD40_rpt"/>
</dbReference>